<dbReference type="PRINTS" id="PR00154">
    <property type="entry name" value="AMPBINDING"/>
</dbReference>
<comment type="similarity">
    <text evidence="1">Belongs to the ATP-dependent AMP-binding enzyme family.</text>
</comment>
<dbReference type="InParanoid" id="A0A168PNA6"/>
<dbReference type="GO" id="GO:0005524">
    <property type="term" value="F:ATP binding"/>
    <property type="evidence" value="ECO:0007669"/>
    <property type="project" value="UniProtKB-KW"/>
</dbReference>
<dbReference type="InterPro" id="IPR020459">
    <property type="entry name" value="AMP-binding"/>
</dbReference>
<dbReference type="InterPro" id="IPR000873">
    <property type="entry name" value="AMP-dep_synth/lig_dom"/>
</dbReference>
<evidence type="ECO:0000256" key="2">
    <source>
        <dbReference type="ARBA" id="ARBA00022598"/>
    </source>
</evidence>
<dbReference type="Gene3D" id="3.40.50.12780">
    <property type="entry name" value="N-terminal domain of ligase-like"/>
    <property type="match status" value="1"/>
</dbReference>
<feature type="domain" description="AMP-dependent synthetase/ligase" evidence="6">
    <location>
        <begin position="92"/>
        <end position="487"/>
    </location>
</feature>
<name>A0A168PNA6_ABSGL</name>
<dbReference type="Pfam" id="PF00501">
    <property type="entry name" value="AMP-binding"/>
    <property type="match status" value="1"/>
</dbReference>
<dbReference type="PANTHER" id="PTHR43272:SF83">
    <property type="entry name" value="ACYL-COA SYNTHETASE LONG-CHAIN, ISOFORM J"/>
    <property type="match status" value="1"/>
</dbReference>
<evidence type="ECO:0000256" key="4">
    <source>
        <dbReference type="ARBA" id="ARBA00022840"/>
    </source>
</evidence>
<dbReference type="OMA" id="HIFEFIF"/>
<dbReference type="FunCoup" id="A0A168PNA6">
    <property type="interactions" value="294"/>
</dbReference>
<protein>
    <recommendedName>
        <fullName evidence="6">AMP-dependent synthetase/ligase domain-containing protein</fullName>
    </recommendedName>
</protein>
<evidence type="ECO:0000256" key="3">
    <source>
        <dbReference type="ARBA" id="ARBA00022741"/>
    </source>
</evidence>
<dbReference type="EMBL" id="LT553932">
    <property type="protein sequence ID" value="SAM02675.1"/>
    <property type="molecule type" value="Genomic_DNA"/>
</dbReference>
<evidence type="ECO:0000256" key="5">
    <source>
        <dbReference type="ARBA" id="ARBA00036813"/>
    </source>
</evidence>
<accession>A0A168PNA6</accession>
<proteinExistence type="inferred from homology"/>
<evidence type="ECO:0000313" key="7">
    <source>
        <dbReference type="EMBL" id="SAM02675.1"/>
    </source>
</evidence>
<dbReference type="PANTHER" id="PTHR43272">
    <property type="entry name" value="LONG-CHAIN-FATTY-ACID--COA LIGASE"/>
    <property type="match status" value="1"/>
</dbReference>
<dbReference type="InterPro" id="IPR020845">
    <property type="entry name" value="AMP-binding_CS"/>
</dbReference>
<comment type="catalytic activity">
    <reaction evidence="5">
        <text>a long-chain fatty acid + ATP + CoA = a long-chain fatty acyl-CoA + AMP + diphosphate</text>
        <dbReference type="Rhea" id="RHEA:15421"/>
        <dbReference type="ChEBI" id="CHEBI:30616"/>
        <dbReference type="ChEBI" id="CHEBI:33019"/>
        <dbReference type="ChEBI" id="CHEBI:57287"/>
        <dbReference type="ChEBI" id="CHEBI:57560"/>
        <dbReference type="ChEBI" id="CHEBI:83139"/>
        <dbReference type="ChEBI" id="CHEBI:456215"/>
        <dbReference type="EC" id="6.2.1.3"/>
    </reaction>
</comment>
<gene>
    <name evidence="7" type="primary">ABSGL_08478.1 scaffold 10128</name>
</gene>
<dbReference type="PROSITE" id="PS00455">
    <property type="entry name" value="AMP_BINDING"/>
    <property type="match status" value="1"/>
</dbReference>
<dbReference type="Proteomes" id="UP000078561">
    <property type="component" value="Unassembled WGS sequence"/>
</dbReference>
<dbReference type="GO" id="GO:0005886">
    <property type="term" value="C:plasma membrane"/>
    <property type="evidence" value="ECO:0007669"/>
    <property type="project" value="TreeGrafter"/>
</dbReference>
<sequence>MKSFTVEVGPEQLNGGRIRRSHLAPDALTRIPDTTVHTIYDILVYAKKKYGHRNAFGYRSTEKVVKEDKVVTKYINGEEKQETKTWSYFQLSPYKYLTYLQASREAHYLGAGFAHLGLAEKAKVEIFAPTSMGWLLMAHGLFTQNMSIVTAYDTLGEDGLLHSMNETEVEAIYTTGELLPTVAKVAQKCPSLKFVVYGGDAKLEHLEQLKQAIPQVYTMNQVAELGKANHREPRKPEPEDLACIMYTSGSTGNPKGVMLTHKNIVAAVSGCHKLLGHLVTSHDSMLAYLPLSHILEFTVENLCVFWGVTLGYASVRTLTDASVRNCKGDIKEFRPTLMTGVPAVWESIRKGILGKINTASPKAQSLFHKAFATKAWLMDRHLPTTVIDKVVFSKIKEQVGGRLRFALSGGAPLSLETQKFLSVALCPILGGFGMTEKQFGYGHVGAPVPCCEIKLVDVPDTNYKSTNYPKPQGEIWVRGPAVTKGYWKRDELTQETFTTDGWLMTGDIGAWNEDGTISVIERLKSLIKLSNGEYIALEKLESIYKSCLYVLNLCVYADSLLPRPVALVVPVEAAVRQLAQENGIDEKDWERLCANRDLVKLVLKAMLDQGKLADLKPAECLFDIYLCPDEWTTDTGLMTAAQKIKRQDIVSKYKSALDVMNSAQKP</sequence>
<keyword evidence="3" id="KW-0547">Nucleotide-binding</keyword>
<evidence type="ECO:0000259" key="6">
    <source>
        <dbReference type="Pfam" id="PF00501"/>
    </source>
</evidence>
<organism evidence="7">
    <name type="scientific">Absidia glauca</name>
    <name type="common">Pin mould</name>
    <dbReference type="NCBI Taxonomy" id="4829"/>
    <lineage>
        <taxon>Eukaryota</taxon>
        <taxon>Fungi</taxon>
        <taxon>Fungi incertae sedis</taxon>
        <taxon>Mucoromycota</taxon>
        <taxon>Mucoromycotina</taxon>
        <taxon>Mucoromycetes</taxon>
        <taxon>Mucorales</taxon>
        <taxon>Cunninghamellaceae</taxon>
        <taxon>Absidia</taxon>
    </lineage>
</organism>
<dbReference type="STRING" id="4829.A0A168PNA6"/>
<dbReference type="SUPFAM" id="SSF56801">
    <property type="entry name" value="Acetyl-CoA synthetase-like"/>
    <property type="match status" value="1"/>
</dbReference>
<evidence type="ECO:0000313" key="8">
    <source>
        <dbReference type="Proteomes" id="UP000078561"/>
    </source>
</evidence>
<reference evidence="7" key="1">
    <citation type="submission" date="2016-04" db="EMBL/GenBank/DDBJ databases">
        <authorList>
            <person name="Evans L.H."/>
            <person name="Alamgir A."/>
            <person name="Owens N."/>
            <person name="Weber N.D."/>
            <person name="Virtaneva K."/>
            <person name="Barbian K."/>
            <person name="Babar A."/>
            <person name="Rosenke K."/>
        </authorList>
    </citation>
    <scope>NUCLEOTIDE SEQUENCE [LARGE SCALE GENOMIC DNA]</scope>
    <source>
        <strain evidence="7">CBS 101.48</strain>
    </source>
</reference>
<dbReference type="OrthoDB" id="1700726at2759"/>
<evidence type="ECO:0000256" key="1">
    <source>
        <dbReference type="ARBA" id="ARBA00006432"/>
    </source>
</evidence>
<dbReference type="GO" id="GO:0035336">
    <property type="term" value="P:long-chain fatty-acyl-CoA metabolic process"/>
    <property type="evidence" value="ECO:0007669"/>
    <property type="project" value="TreeGrafter"/>
</dbReference>
<dbReference type="GO" id="GO:0004467">
    <property type="term" value="F:long-chain fatty acid-CoA ligase activity"/>
    <property type="evidence" value="ECO:0007669"/>
    <property type="project" value="UniProtKB-EC"/>
</dbReference>
<keyword evidence="2" id="KW-0436">Ligase</keyword>
<keyword evidence="4" id="KW-0067">ATP-binding</keyword>
<dbReference type="AlphaFoldDB" id="A0A168PNA6"/>
<keyword evidence="8" id="KW-1185">Reference proteome</keyword>
<dbReference type="GO" id="GO:0005783">
    <property type="term" value="C:endoplasmic reticulum"/>
    <property type="evidence" value="ECO:0007669"/>
    <property type="project" value="TreeGrafter"/>
</dbReference>
<dbReference type="GO" id="GO:0005811">
    <property type="term" value="C:lipid droplet"/>
    <property type="evidence" value="ECO:0007669"/>
    <property type="project" value="TreeGrafter"/>
</dbReference>
<dbReference type="InterPro" id="IPR042099">
    <property type="entry name" value="ANL_N_sf"/>
</dbReference>